<sequence length="237" mass="26594">MLEAFEEQFLRRENNEATVYKGRRRTFRDLDLYSCRLAEALRVPPDTAAPPKVAACIADADDMVLGFLASLRLSTCYAPICASSPHAVLASVVEELRPWCVLVDSGTASRLSQNQRTLNIEEYLREQSPSTPKSPLKQNGSPGCLMTKQAPTRPLQILDDEASDRCSLRTERCLSRQWEWKEWPATDLETVAVLDDVDSARFWEDVLSTLCSGSTVALAAEGEWRWKVKGANWCRPV</sequence>
<dbReference type="AlphaFoldDB" id="A0A9J6GGT1"/>
<dbReference type="Proteomes" id="UP000821853">
    <property type="component" value="Chromosome 4"/>
</dbReference>
<protein>
    <recommendedName>
        <fullName evidence="2">AMP-dependent synthetase/ligase domain-containing protein</fullName>
    </recommendedName>
</protein>
<dbReference type="OrthoDB" id="416786at2759"/>
<dbReference type="SUPFAM" id="SSF56801">
    <property type="entry name" value="Acetyl-CoA synthetase-like"/>
    <property type="match status" value="1"/>
</dbReference>
<name>A0A9J6GGT1_HAELO</name>
<dbReference type="VEuPathDB" id="VectorBase:HLOH_054241"/>
<dbReference type="InterPro" id="IPR042099">
    <property type="entry name" value="ANL_N_sf"/>
</dbReference>
<evidence type="ECO:0000256" key="1">
    <source>
        <dbReference type="SAM" id="MobiDB-lite"/>
    </source>
</evidence>
<accession>A0A9J6GGT1</accession>
<feature type="compositionally biased region" description="Polar residues" evidence="1">
    <location>
        <begin position="127"/>
        <end position="141"/>
    </location>
</feature>
<evidence type="ECO:0000259" key="2">
    <source>
        <dbReference type="Pfam" id="PF00501"/>
    </source>
</evidence>
<dbReference type="PANTHER" id="PTHR43767">
    <property type="entry name" value="LONG-CHAIN-FATTY-ACID--COA LIGASE"/>
    <property type="match status" value="1"/>
</dbReference>
<dbReference type="InterPro" id="IPR000873">
    <property type="entry name" value="AMP-dep_synth/lig_dom"/>
</dbReference>
<dbReference type="PANTHER" id="PTHR43767:SF1">
    <property type="entry name" value="NONRIBOSOMAL PEPTIDE SYNTHASE PES1 (EUROFUNG)-RELATED"/>
    <property type="match status" value="1"/>
</dbReference>
<gene>
    <name evidence="3" type="ORF">HPB48_014839</name>
</gene>
<dbReference type="InterPro" id="IPR050237">
    <property type="entry name" value="ATP-dep_AMP-bd_enzyme"/>
</dbReference>
<proteinExistence type="predicted"/>
<evidence type="ECO:0000313" key="4">
    <source>
        <dbReference type="Proteomes" id="UP000821853"/>
    </source>
</evidence>
<evidence type="ECO:0000313" key="3">
    <source>
        <dbReference type="EMBL" id="KAH9373564.1"/>
    </source>
</evidence>
<comment type="caution">
    <text evidence="3">The sequence shown here is derived from an EMBL/GenBank/DDBJ whole genome shotgun (WGS) entry which is preliminary data.</text>
</comment>
<keyword evidence="4" id="KW-1185">Reference proteome</keyword>
<organism evidence="3 4">
    <name type="scientific">Haemaphysalis longicornis</name>
    <name type="common">Bush tick</name>
    <dbReference type="NCBI Taxonomy" id="44386"/>
    <lineage>
        <taxon>Eukaryota</taxon>
        <taxon>Metazoa</taxon>
        <taxon>Ecdysozoa</taxon>
        <taxon>Arthropoda</taxon>
        <taxon>Chelicerata</taxon>
        <taxon>Arachnida</taxon>
        <taxon>Acari</taxon>
        <taxon>Parasitiformes</taxon>
        <taxon>Ixodida</taxon>
        <taxon>Ixodoidea</taxon>
        <taxon>Ixodidae</taxon>
        <taxon>Haemaphysalinae</taxon>
        <taxon>Haemaphysalis</taxon>
    </lineage>
</organism>
<dbReference type="Pfam" id="PF00501">
    <property type="entry name" value="AMP-binding"/>
    <property type="match status" value="1"/>
</dbReference>
<feature type="domain" description="AMP-dependent synthetase/ligase" evidence="2">
    <location>
        <begin position="5"/>
        <end position="116"/>
    </location>
</feature>
<feature type="region of interest" description="Disordered" evidence="1">
    <location>
        <begin position="124"/>
        <end position="145"/>
    </location>
</feature>
<dbReference type="EMBL" id="JABSTR010000006">
    <property type="protein sequence ID" value="KAH9373564.1"/>
    <property type="molecule type" value="Genomic_DNA"/>
</dbReference>
<reference evidence="3 4" key="1">
    <citation type="journal article" date="2020" name="Cell">
        <title>Large-Scale Comparative Analyses of Tick Genomes Elucidate Their Genetic Diversity and Vector Capacities.</title>
        <authorList>
            <consortium name="Tick Genome and Microbiome Consortium (TIGMIC)"/>
            <person name="Jia N."/>
            <person name="Wang J."/>
            <person name="Shi W."/>
            <person name="Du L."/>
            <person name="Sun Y."/>
            <person name="Zhan W."/>
            <person name="Jiang J.F."/>
            <person name="Wang Q."/>
            <person name="Zhang B."/>
            <person name="Ji P."/>
            <person name="Bell-Sakyi L."/>
            <person name="Cui X.M."/>
            <person name="Yuan T.T."/>
            <person name="Jiang B.G."/>
            <person name="Yang W.F."/>
            <person name="Lam T.T."/>
            <person name="Chang Q.C."/>
            <person name="Ding S.J."/>
            <person name="Wang X.J."/>
            <person name="Zhu J.G."/>
            <person name="Ruan X.D."/>
            <person name="Zhao L."/>
            <person name="Wei J.T."/>
            <person name="Ye R.Z."/>
            <person name="Que T.C."/>
            <person name="Du C.H."/>
            <person name="Zhou Y.H."/>
            <person name="Cheng J.X."/>
            <person name="Dai P.F."/>
            <person name="Guo W.B."/>
            <person name="Han X.H."/>
            <person name="Huang E.J."/>
            <person name="Li L.F."/>
            <person name="Wei W."/>
            <person name="Gao Y.C."/>
            <person name="Liu J.Z."/>
            <person name="Shao H.Z."/>
            <person name="Wang X."/>
            <person name="Wang C.C."/>
            <person name="Yang T.C."/>
            <person name="Huo Q.B."/>
            <person name="Li W."/>
            <person name="Chen H.Y."/>
            <person name="Chen S.E."/>
            <person name="Zhou L.G."/>
            <person name="Ni X.B."/>
            <person name="Tian J.H."/>
            <person name="Sheng Y."/>
            <person name="Liu T."/>
            <person name="Pan Y.S."/>
            <person name="Xia L.Y."/>
            <person name="Li J."/>
            <person name="Zhao F."/>
            <person name="Cao W.C."/>
        </authorList>
    </citation>
    <scope>NUCLEOTIDE SEQUENCE [LARGE SCALE GENOMIC DNA]</scope>
    <source>
        <strain evidence="3">HaeL-2018</strain>
    </source>
</reference>
<dbReference type="Gene3D" id="3.40.50.12780">
    <property type="entry name" value="N-terminal domain of ligase-like"/>
    <property type="match status" value="1"/>
</dbReference>